<comment type="caution">
    <text evidence="1">The sequence shown here is derived from an EMBL/GenBank/DDBJ whole genome shotgun (WGS) entry which is preliminary data.</text>
</comment>
<evidence type="ECO:0000313" key="1">
    <source>
        <dbReference type="EMBL" id="KXB00463.1"/>
    </source>
</evidence>
<dbReference type="EMBL" id="LHXV01000048">
    <property type="protein sequence ID" value="KXB00463.1"/>
    <property type="molecule type" value="Genomic_DNA"/>
</dbReference>
<organism evidence="1 2">
    <name type="scientific">candidate division MSBL1 archaeon SCGC-AAA259O05</name>
    <dbReference type="NCBI Taxonomy" id="1698271"/>
    <lineage>
        <taxon>Archaea</taxon>
        <taxon>Methanobacteriati</taxon>
        <taxon>Methanobacteriota</taxon>
        <taxon>candidate division MSBL1</taxon>
    </lineage>
</organism>
<dbReference type="SUPFAM" id="SSF88723">
    <property type="entry name" value="PIN domain-like"/>
    <property type="match status" value="1"/>
</dbReference>
<dbReference type="AlphaFoldDB" id="A0A133V1Z0"/>
<keyword evidence="2" id="KW-1185">Reference proteome</keyword>
<dbReference type="InterPro" id="IPR021799">
    <property type="entry name" value="PIN-like_prokaryotic"/>
</dbReference>
<proteinExistence type="predicted"/>
<evidence type="ECO:0008006" key="3">
    <source>
        <dbReference type="Google" id="ProtNLM"/>
    </source>
</evidence>
<name>A0A133V1Z0_9EURY</name>
<dbReference type="Pfam" id="PF11848">
    <property type="entry name" value="DUF3368"/>
    <property type="match status" value="1"/>
</dbReference>
<dbReference type="InterPro" id="IPR029060">
    <property type="entry name" value="PIN-like_dom_sf"/>
</dbReference>
<accession>A0A133V1Z0</accession>
<protein>
    <recommendedName>
        <fullName evidence="3">PIN domain-containing protein</fullName>
    </recommendedName>
</protein>
<sequence length="165" mass="18935">MPKKREVVADTSALLSLQAGDLLNRIGEYFTFLITESVTEELREFAQHDDELGNTAQGVLGKGEVLDERAVSMTEEIPEAEPTDNEVYNLALEKELMLITDDVKLCRKIEKVETAFSTYFLGFLVESDELTADEALEKLKSMRDRRNWRENIIYLTTRKELEKLL</sequence>
<dbReference type="Proteomes" id="UP000070344">
    <property type="component" value="Unassembled WGS sequence"/>
</dbReference>
<dbReference type="Gene3D" id="3.40.50.1010">
    <property type="entry name" value="5'-nuclease"/>
    <property type="match status" value="1"/>
</dbReference>
<gene>
    <name evidence="1" type="ORF">AKJ41_04060</name>
</gene>
<reference evidence="1 2" key="1">
    <citation type="journal article" date="2016" name="Sci. Rep.">
        <title>Metabolic traits of an uncultured archaeal lineage -MSBL1- from brine pools of the Red Sea.</title>
        <authorList>
            <person name="Mwirichia R."/>
            <person name="Alam I."/>
            <person name="Rashid M."/>
            <person name="Vinu M."/>
            <person name="Ba-Alawi W."/>
            <person name="Anthony Kamau A."/>
            <person name="Kamanda Ngugi D."/>
            <person name="Goker M."/>
            <person name="Klenk H.P."/>
            <person name="Bajic V."/>
            <person name="Stingl U."/>
        </authorList>
    </citation>
    <scope>NUCLEOTIDE SEQUENCE [LARGE SCALE GENOMIC DNA]</scope>
    <source>
        <strain evidence="1">SCGC-AAA259O05</strain>
    </source>
</reference>
<evidence type="ECO:0000313" key="2">
    <source>
        <dbReference type="Proteomes" id="UP000070344"/>
    </source>
</evidence>